<keyword evidence="1 2" id="KW-0597">Phosphoprotein</keyword>
<dbReference type="InterPro" id="IPR001789">
    <property type="entry name" value="Sig_transdc_resp-reg_receiver"/>
</dbReference>
<evidence type="ECO:0000313" key="5">
    <source>
        <dbReference type="Proteomes" id="UP001589692"/>
    </source>
</evidence>
<dbReference type="Gene3D" id="3.40.50.2300">
    <property type="match status" value="1"/>
</dbReference>
<evidence type="ECO:0000259" key="3">
    <source>
        <dbReference type="PROSITE" id="PS50110"/>
    </source>
</evidence>
<protein>
    <submittedName>
        <fullName evidence="4">Response regulator</fullName>
    </submittedName>
</protein>
<proteinExistence type="predicted"/>
<keyword evidence="5" id="KW-1185">Reference proteome</keyword>
<sequence length="120" mass="13037">MSLRILVVEDEMTIALLMEDMLMELGHQVVDLAMRLSQAEELAKKADFDMAILDVNLDGRKSFPVADILTGRGIPFAFATGYGITGIEPAYGGSPVITKPFLIDDLKVAIETLSSHNRAA</sequence>
<dbReference type="PANTHER" id="PTHR44591:SF24">
    <property type="entry name" value="PROTEIN-GLUTAMATE METHYLESTERASE_PROTEIN-GLUTAMINE GLUTAMINASE 1"/>
    <property type="match status" value="1"/>
</dbReference>
<organism evidence="4 5">
    <name type="scientific">Rhizobium puerariae</name>
    <dbReference type="NCBI Taxonomy" id="1585791"/>
    <lineage>
        <taxon>Bacteria</taxon>
        <taxon>Pseudomonadati</taxon>
        <taxon>Pseudomonadota</taxon>
        <taxon>Alphaproteobacteria</taxon>
        <taxon>Hyphomicrobiales</taxon>
        <taxon>Rhizobiaceae</taxon>
        <taxon>Rhizobium/Agrobacterium group</taxon>
        <taxon>Rhizobium</taxon>
    </lineage>
</organism>
<dbReference type="InterPro" id="IPR011006">
    <property type="entry name" value="CheY-like_superfamily"/>
</dbReference>
<dbReference type="PROSITE" id="PS50110">
    <property type="entry name" value="RESPONSE_REGULATORY"/>
    <property type="match status" value="1"/>
</dbReference>
<evidence type="ECO:0000256" key="2">
    <source>
        <dbReference type="PROSITE-ProRule" id="PRU00169"/>
    </source>
</evidence>
<dbReference type="SUPFAM" id="SSF52172">
    <property type="entry name" value="CheY-like"/>
    <property type="match status" value="1"/>
</dbReference>
<gene>
    <name evidence="4" type="ORF">ACFFP0_04710</name>
</gene>
<dbReference type="EMBL" id="JBHMAA010000006">
    <property type="protein sequence ID" value="MFB9948136.1"/>
    <property type="molecule type" value="Genomic_DNA"/>
</dbReference>
<dbReference type="PANTHER" id="PTHR44591">
    <property type="entry name" value="STRESS RESPONSE REGULATOR PROTEIN 1"/>
    <property type="match status" value="1"/>
</dbReference>
<accession>A0ABV6ABX7</accession>
<dbReference type="SMART" id="SM00448">
    <property type="entry name" value="REC"/>
    <property type="match status" value="1"/>
</dbReference>
<feature type="domain" description="Response regulatory" evidence="3">
    <location>
        <begin position="4"/>
        <end position="114"/>
    </location>
</feature>
<dbReference type="Proteomes" id="UP001589692">
    <property type="component" value="Unassembled WGS sequence"/>
</dbReference>
<dbReference type="InterPro" id="IPR050595">
    <property type="entry name" value="Bact_response_regulator"/>
</dbReference>
<dbReference type="RefSeq" id="WP_377256972.1">
    <property type="nucleotide sequence ID" value="NZ_JBHMAA010000006.1"/>
</dbReference>
<feature type="modified residue" description="4-aspartylphosphate" evidence="2">
    <location>
        <position position="54"/>
    </location>
</feature>
<dbReference type="Pfam" id="PF00072">
    <property type="entry name" value="Response_reg"/>
    <property type="match status" value="1"/>
</dbReference>
<comment type="caution">
    <text evidence="4">The sequence shown here is derived from an EMBL/GenBank/DDBJ whole genome shotgun (WGS) entry which is preliminary data.</text>
</comment>
<reference evidence="4 5" key="1">
    <citation type="submission" date="2024-09" db="EMBL/GenBank/DDBJ databases">
        <authorList>
            <person name="Sun Q."/>
            <person name="Mori K."/>
        </authorList>
    </citation>
    <scope>NUCLEOTIDE SEQUENCE [LARGE SCALE GENOMIC DNA]</scope>
    <source>
        <strain evidence="4 5">TBRC 4938</strain>
    </source>
</reference>
<evidence type="ECO:0000313" key="4">
    <source>
        <dbReference type="EMBL" id="MFB9948136.1"/>
    </source>
</evidence>
<evidence type="ECO:0000256" key="1">
    <source>
        <dbReference type="ARBA" id="ARBA00022553"/>
    </source>
</evidence>
<name>A0ABV6ABX7_9HYPH</name>